<dbReference type="InParanoid" id="A0A6I8U649"/>
<evidence type="ECO:0000256" key="3">
    <source>
        <dbReference type="ARBA" id="ARBA00023269"/>
    </source>
</evidence>
<dbReference type="Gene3D" id="1.10.20.10">
    <property type="entry name" value="Histone, subunit A"/>
    <property type="match status" value="1"/>
</dbReference>
<dbReference type="InterPro" id="IPR009072">
    <property type="entry name" value="Histone-fold"/>
</dbReference>
<keyword evidence="3" id="KW-0544">Nucleosome core</keyword>
<dbReference type="Pfam" id="PF16211">
    <property type="entry name" value="Histone_H2A_C"/>
    <property type="match status" value="1"/>
</dbReference>
<protein>
    <recommendedName>
        <fullName evidence="4">Histone H2A C-terminal domain-containing protein</fullName>
    </recommendedName>
</protein>
<evidence type="ECO:0000259" key="4">
    <source>
        <dbReference type="Pfam" id="PF16211"/>
    </source>
</evidence>
<evidence type="ECO:0000313" key="5">
    <source>
        <dbReference type="EnsemblMetazoa" id="AAEL025689-PA"/>
    </source>
</evidence>
<keyword evidence="6" id="KW-1185">Reference proteome</keyword>
<keyword evidence="3" id="KW-0238">DNA-binding</keyword>
<dbReference type="InterPro" id="IPR032454">
    <property type="entry name" value="Histone_H2A_C"/>
</dbReference>
<keyword evidence="2" id="KW-0158">Chromosome</keyword>
<reference evidence="5 6" key="1">
    <citation type="submission" date="2017-06" db="EMBL/GenBank/DDBJ databases">
        <title>Aedes aegypti genome working group (AGWG) sequencing and assembly.</title>
        <authorList>
            <consortium name="Aedes aegypti Genome Working Group (AGWG)"/>
            <person name="Matthews B.J."/>
        </authorList>
    </citation>
    <scope>NUCLEOTIDE SEQUENCE [LARGE SCALE GENOMIC DNA]</scope>
    <source>
        <strain evidence="5 6">LVP_AGWG</strain>
    </source>
</reference>
<dbReference type="SMART" id="SM00414">
    <property type="entry name" value="H2A"/>
    <property type="match status" value="1"/>
</dbReference>
<evidence type="ECO:0000256" key="1">
    <source>
        <dbReference type="ARBA" id="ARBA00004286"/>
    </source>
</evidence>
<evidence type="ECO:0000256" key="2">
    <source>
        <dbReference type="ARBA" id="ARBA00022454"/>
    </source>
</evidence>
<dbReference type="GO" id="GO:0003677">
    <property type="term" value="F:DNA binding"/>
    <property type="evidence" value="ECO:0007669"/>
    <property type="project" value="InterPro"/>
</dbReference>
<dbReference type="InterPro" id="IPR002119">
    <property type="entry name" value="Histone_H2A"/>
</dbReference>
<organism evidence="5 6">
    <name type="scientific">Aedes aegypti</name>
    <name type="common">Yellowfever mosquito</name>
    <name type="synonym">Culex aegypti</name>
    <dbReference type="NCBI Taxonomy" id="7159"/>
    <lineage>
        <taxon>Eukaryota</taxon>
        <taxon>Metazoa</taxon>
        <taxon>Ecdysozoa</taxon>
        <taxon>Arthropoda</taxon>
        <taxon>Hexapoda</taxon>
        <taxon>Insecta</taxon>
        <taxon>Pterygota</taxon>
        <taxon>Neoptera</taxon>
        <taxon>Endopterygota</taxon>
        <taxon>Diptera</taxon>
        <taxon>Nematocera</taxon>
        <taxon>Culicoidea</taxon>
        <taxon>Culicidae</taxon>
        <taxon>Culicinae</taxon>
        <taxon>Aedini</taxon>
        <taxon>Aedes</taxon>
        <taxon>Stegomyia</taxon>
    </lineage>
</organism>
<feature type="domain" description="Histone H2A C-terminal" evidence="4">
    <location>
        <begin position="115"/>
        <end position="130"/>
    </location>
</feature>
<dbReference type="GO" id="GO:0000786">
    <property type="term" value="C:nucleosome"/>
    <property type="evidence" value="ECO:0007669"/>
    <property type="project" value="UniProtKB-KW"/>
</dbReference>
<sequence>MVSAVPPLRFVCYFIHFVRTILYRLRTLRERLFLKSTQTQPQNVWRGKGGKVKKGKAKSRSNRAGLQFQSFYFGCRYGISGRLKPCSNWQETLPVTTKRDQESFPDLQLASRNDEELNKLLSGVTIAQGGCSAQHSGVLAEENEKKA</sequence>
<gene>
    <name evidence="5" type="primary">110678227</name>
</gene>
<name>A0A6I8U649_AEDAE</name>
<dbReference type="AlphaFoldDB" id="A0A6I8U649"/>
<proteinExistence type="predicted"/>
<dbReference type="EnsemblMetazoa" id="AAEL025689-RA">
    <property type="protein sequence ID" value="AAEL025689-PA"/>
    <property type="gene ID" value="AAEL025689"/>
</dbReference>
<evidence type="ECO:0000313" key="6">
    <source>
        <dbReference type="Proteomes" id="UP000008820"/>
    </source>
</evidence>
<comment type="subcellular location">
    <subcellularLocation>
        <location evidence="1">Chromosome</location>
    </subcellularLocation>
</comment>
<dbReference type="GO" id="GO:0046982">
    <property type="term" value="F:protein heterodimerization activity"/>
    <property type="evidence" value="ECO:0007669"/>
    <property type="project" value="InterPro"/>
</dbReference>
<reference evidence="5" key="2">
    <citation type="submission" date="2020-05" db="UniProtKB">
        <authorList>
            <consortium name="EnsemblMetazoa"/>
        </authorList>
    </citation>
    <scope>IDENTIFICATION</scope>
    <source>
        <strain evidence="5">LVP_AGWG</strain>
    </source>
</reference>
<dbReference type="Proteomes" id="UP000008820">
    <property type="component" value="Chromosome 3"/>
</dbReference>
<dbReference type="GO" id="GO:0030527">
    <property type="term" value="F:structural constituent of chromatin"/>
    <property type="evidence" value="ECO:0007669"/>
    <property type="project" value="InterPro"/>
</dbReference>
<accession>A0A6I8U649</accession>